<evidence type="ECO:0000259" key="5">
    <source>
        <dbReference type="Pfam" id="PF13442"/>
    </source>
</evidence>
<organism evidence="6 7">
    <name type="scientific">Parvicella tangerina</name>
    <dbReference type="NCBI Taxonomy" id="2829795"/>
    <lineage>
        <taxon>Bacteria</taxon>
        <taxon>Pseudomonadati</taxon>
        <taxon>Bacteroidota</taxon>
        <taxon>Flavobacteriia</taxon>
        <taxon>Flavobacteriales</taxon>
        <taxon>Parvicellaceae</taxon>
        <taxon>Parvicella</taxon>
    </lineage>
</organism>
<keyword evidence="3" id="KW-0408">Iron</keyword>
<keyword evidence="2" id="KW-0479">Metal-binding</keyword>
<reference evidence="6" key="1">
    <citation type="submission" date="2021-04" db="EMBL/GenBank/DDBJ databases">
        <authorList>
            <person name="Rodrigo-Torres L."/>
            <person name="Arahal R. D."/>
            <person name="Lucena T."/>
        </authorList>
    </citation>
    <scope>NUCLEOTIDE SEQUENCE</scope>
    <source>
        <strain evidence="6">AS29M-1</strain>
    </source>
</reference>
<name>A0A916NF81_9FLAO</name>
<dbReference type="SUPFAM" id="SSF46626">
    <property type="entry name" value="Cytochrome c"/>
    <property type="match status" value="1"/>
</dbReference>
<evidence type="ECO:0000256" key="3">
    <source>
        <dbReference type="ARBA" id="ARBA00023004"/>
    </source>
</evidence>
<gene>
    <name evidence="6" type="ORF">CRYO30217_00509</name>
</gene>
<dbReference type="Pfam" id="PF13442">
    <property type="entry name" value="Cytochrome_CBB3"/>
    <property type="match status" value="1"/>
</dbReference>
<keyword evidence="1" id="KW-0349">Heme</keyword>
<dbReference type="AlphaFoldDB" id="A0A916NF81"/>
<sequence length="114" mass="12207">MAIFSRNSKLVLIFSIFVLASCEEPASAESIGEEMSAEKIYLQKCVSCHGKNGDLGVSGAADLSKSQKSLEAKMKTIEKGGPNGIMQAYGVKYGGTLTDDQLHELAEYVETLAK</sequence>
<feature type="signal peptide" evidence="4">
    <location>
        <begin position="1"/>
        <end position="20"/>
    </location>
</feature>
<keyword evidence="7" id="KW-1185">Reference proteome</keyword>
<dbReference type="KEGG" id="ptan:CRYO30217_00509"/>
<protein>
    <recommendedName>
        <fullName evidence="5">Cytochrome c domain-containing protein</fullName>
    </recommendedName>
</protein>
<dbReference type="GO" id="GO:0046872">
    <property type="term" value="F:metal ion binding"/>
    <property type="evidence" value="ECO:0007669"/>
    <property type="project" value="UniProtKB-KW"/>
</dbReference>
<dbReference type="Gene3D" id="1.10.760.10">
    <property type="entry name" value="Cytochrome c-like domain"/>
    <property type="match status" value="1"/>
</dbReference>
<dbReference type="InterPro" id="IPR009056">
    <property type="entry name" value="Cyt_c-like_dom"/>
</dbReference>
<dbReference type="RefSeq" id="WP_258540741.1">
    <property type="nucleotide sequence ID" value="NZ_OU015584.1"/>
</dbReference>
<accession>A0A916NF81</accession>
<dbReference type="InterPro" id="IPR036909">
    <property type="entry name" value="Cyt_c-like_dom_sf"/>
</dbReference>
<evidence type="ECO:0000256" key="2">
    <source>
        <dbReference type="ARBA" id="ARBA00022723"/>
    </source>
</evidence>
<evidence type="ECO:0000313" key="6">
    <source>
        <dbReference type="EMBL" id="CAG5077893.1"/>
    </source>
</evidence>
<feature type="domain" description="Cytochrome c" evidence="5">
    <location>
        <begin position="35"/>
        <end position="109"/>
    </location>
</feature>
<keyword evidence="4" id="KW-0732">Signal</keyword>
<proteinExistence type="predicted"/>
<evidence type="ECO:0000256" key="4">
    <source>
        <dbReference type="SAM" id="SignalP"/>
    </source>
</evidence>
<dbReference type="EMBL" id="OU015584">
    <property type="protein sequence ID" value="CAG5077893.1"/>
    <property type="molecule type" value="Genomic_DNA"/>
</dbReference>
<evidence type="ECO:0000313" key="7">
    <source>
        <dbReference type="Proteomes" id="UP000683507"/>
    </source>
</evidence>
<feature type="chain" id="PRO_5036700817" description="Cytochrome c domain-containing protein" evidence="4">
    <location>
        <begin position="21"/>
        <end position="114"/>
    </location>
</feature>
<evidence type="ECO:0000256" key="1">
    <source>
        <dbReference type="ARBA" id="ARBA00022617"/>
    </source>
</evidence>
<dbReference type="GO" id="GO:0020037">
    <property type="term" value="F:heme binding"/>
    <property type="evidence" value="ECO:0007669"/>
    <property type="project" value="InterPro"/>
</dbReference>
<dbReference type="GO" id="GO:0009055">
    <property type="term" value="F:electron transfer activity"/>
    <property type="evidence" value="ECO:0007669"/>
    <property type="project" value="InterPro"/>
</dbReference>
<dbReference type="Proteomes" id="UP000683507">
    <property type="component" value="Chromosome"/>
</dbReference>